<organism evidence="2 3">
    <name type="scientific">Aequorivita soesokkakensis</name>
    <dbReference type="NCBI Taxonomy" id="1385699"/>
    <lineage>
        <taxon>Bacteria</taxon>
        <taxon>Pseudomonadati</taxon>
        <taxon>Bacteroidota</taxon>
        <taxon>Flavobacteriia</taxon>
        <taxon>Flavobacteriales</taxon>
        <taxon>Flavobacteriaceae</taxon>
        <taxon>Aequorivita</taxon>
    </lineage>
</organism>
<evidence type="ECO:0000313" key="3">
    <source>
        <dbReference type="Proteomes" id="UP000077552"/>
    </source>
</evidence>
<accession>A0A1A9LHF7</accession>
<gene>
    <name evidence="2" type="ORF">A7A78_08810</name>
</gene>
<reference evidence="2 3" key="1">
    <citation type="submission" date="2016-05" db="EMBL/GenBank/DDBJ databases">
        <title>Genome sequencing of Vitellibacter soesokkakensis RSSK-12.</title>
        <authorList>
            <person name="Thevarajoo S."/>
            <person name="Selvaratnam C."/>
            <person name="Goh K.M."/>
            <person name="Chan K.-G."/>
            <person name="Chong C.S."/>
        </authorList>
    </citation>
    <scope>NUCLEOTIDE SEQUENCE [LARGE SCALE GENOMIC DNA]</scope>
    <source>
        <strain evidence="2 3">RSSK-12</strain>
    </source>
</reference>
<comment type="caution">
    <text evidence="2">The sequence shown here is derived from an EMBL/GenBank/DDBJ whole genome shotgun (WGS) entry which is preliminary data.</text>
</comment>
<dbReference type="EMBL" id="LXIE01000002">
    <property type="protein sequence ID" value="OAD92326.1"/>
    <property type="molecule type" value="Genomic_DNA"/>
</dbReference>
<feature type="transmembrane region" description="Helical" evidence="1">
    <location>
        <begin position="7"/>
        <end position="27"/>
    </location>
</feature>
<proteinExistence type="predicted"/>
<dbReference type="AlphaFoldDB" id="A0A1A9LHF7"/>
<keyword evidence="1" id="KW-1133">Transmembrane helix</keyword>
<protein>
    <submittedName>
        <fullName evidence="2">Uncharacterized protein</fullName>
    </submittedName>
</protein>
<sequence length="77" mass="9174">MKWKFPDFLILIIFLVLYYAFLPQFFYPEPRRDGVNCGMPILAITMVFWIIGTIAGVLIHFLWKLILLFIKKHNTVQ</sequence>
<keyword evidence="1" id="KW-0472">Membrane</keyword>
<name>A0A1A9LHF7_9FLAO</name>
<dbReference type="Proteomes" id="UP000077552">
    <property type="component" value="Unassembled WGS sequence"/>
</dbReference>
<evidence type="ECO:0000313" key="2">
    <source>
        <dbReference type="EMBL" id="OAD92326.1"/>
    </source>
</evidence>
<dbReference type="STRING" id="1385699.A7A78_08810"/>
<evidence type="ECO:0000256" key="1">
    <source>
        <dbReference type="SAM" id="Phobius"/>
    </source>
</evidence>
<keyword evidence="3" id="KW-1185">Reference proteome</keyword>
<feature type="transmembrane region" description="Helical" evidence="1">
    <location>
        <begin position="39"/>
        <end position="63"/>
    </location>
</feature>
<keyword evidence="1" id="KW-0812">Transmembrane</keyword>